<evidence type="ECO:0000259" key="1">
    <source>
        <dbReference type="Pfam" id="PF00534"/>
    </source>
</evidence>
<dbReference type="Pfam" id="PF00534">
    <property type="entry name" value="Glycos_transf_1"/>
    <property type="match status" value="1"/>
</dbReference>
<dbReference type="InterPro" id="IPR028098">
    <property type="entry name" value="Glyco_trans_4-like_N"/>
</dbReference>
<dbReference type="GO" id="GO:0016757">
    <property type="term" value="F:glycosyltransferase activity"/>
    <property type="evidence" value="ECO:0007669"/>
    <property type="project" value="InterPro"/>
</dbReference>
<keyword evidence="3" id="KW-0808">Transferase</keyword>
<dbReference type="Pfam" id="PF13439">
    <property type="entry name" value="Glyco_transf_4"/>
    <property type="match status" value="1"/>
</dbReference>
<dbReference type="InterPro" id="IPR001296">
    <property type="entry name" value="Glyco_trans_1"/>
</dbReference>
<dbReference type="InterPro" id="IPR050194">
    <property type="entry name" value="Glycosyltransferase_grp1"/>
</dbReference>
<gene>
    <name evidence="3" type="ORF">COW24_03800</name>
</gene>
<comment type="caution">
    <text evidence="3">The sequence shown here is derived from an EMBL/GenBank/DDBJ whole genome shotgun (WGS) entry which is preliminary data.</text>
</comment>
<dbReference type="SUPFAM" id="SSF53756">
    <property type="entry name" value="UDP-Glycosyltransferase/glycogen phosphorylase"/>
    <property type="match status" value="1"/>
</dbReference>
<evidence type="ECO:0000313" key="3">
    <source>
        <dbReference type="EMBL" id="PIW36783.1"/>
    </source>
</evidence>
<organism evidence="3 4">
    <name type="scientific">Candidatus Kerfeldbacteria bacterium CG15_BIG_FIL_POST_REV_8_21_14_020_45_12</name>
    <dbReference type="NCBI Taxonomy" id="2014247"/>
    <lineage>
        <taxon>Bacteria</taxon>
        <taxon>Candidatus Kerfeldiibacteriota</taxon>
    </lineage>
</organism>
<proteinExistence type="predicted"/>
<evidence type="ECO:0000313" key="4">
    <source>
        <dbReference type="Proteomes" id="UP000230292"/>
    </source>
</evidence>
<dbReference type="PANTHER" id="PTHR45947:SF3">
    <property type="entry name" value="SULFOQUINOVOSYL TRANSFERASE SQD2"/>
    <property type="match status" value="1"/>
</dbReference>
<dbReference type="CDD" id="cd03801">
    <property type="entry name" value="GT4_PimA-like"/>
    <property type="match status" value="1"/>
</dbReference>
<dbReference type="AlphaFoldDB" id="A0A2M7H3I5"/>
<reference evidence="3 4" key="1">
    <citation type="submission" date="2017-09" db="EMBL/GenBank/DDBJ databases">
        <title>Depth-based differentiation of microbial function through sediment-hosted aquifers and enrichment of novel symbionts in the deep terrestrial subsurface.</title>
        <authorList>
            <person name="Probst A.J."/>
            <person name="Ladd B."/>
            <person name="Jarett J.K."/>
            <person name="Geller-Mcgrath D.E."/>
            <person name="Sieber C.M."/>
            <person name="Emerson J.B."/>
            <person name="Anantharaman K."/>
            <person name="Thomas B.C."/>
            <person name="Malmstrom R."/>
            <person name="Stieglmeier M."/>
            <person name="Klingl A."/>
            <person name="Woyke T."/>
            <person name="Ryan C.M."/>
            <person name="Banfield J.F."/>
        </authorList>
    </citation>
    <scope>NUCLEOTIDE SEQUENCE [LARGE SCALE GENOMIC DNA]</scope>
    <source>
        <strain evidence="3">CG15_BIG_FIL_POST_REV_8_21_14_020_45_12</strain>
    </source>
</reference>
<dbReference type="Proteomes" id="UP000230292">
    <property type="component" value="Unassembled WGS sequence"/>
</dbReference>
<feature type="domain" description="Glycosyltransferase subfamily 4-like N-terminal" evidence="2">
    <location>
        <begin position="17"/>
        <end position="183"/>
    </location>
</feature>
<dbReference type="Gene3D" id="3.40.50.2000">
    <property type="entry name" value="Glycogen Phosphorylase B"/>
    <property type="match status" value="2"/>
</dbReference>
<sequence>MHMKVAIIGQKGIPATWGGVEVHVDNLSRQLGSLGYEVVVYARKHYVTKAAAQDFMKQHSNVRIVFVPSIHTKHLDTISHTFFATVHALFQRVDVFHYQSVGPSLLAWIPRLLRPRAQVVSTFHSPDRLHQKWGVFARTMLTLGEQASIRFANKTITVSRDLQRYVLNEYNAQAIYIPNGVNTVQYRRPSMITAEWGLQEQGYVLMVSRLVRHKGAHYLVKAFQGVETDKKLVIVGDSAQTDDYVAELKALAEGDDRIIFTGYQSGQILEELFSNAYLYVQPSESEGLSVAVLEAGSYGLGVLTSDIPSNVELVQNKGFLFENRNVDNLREQLAVCLSSETAVEEAGRLLRSHVNANYHWSSVAQATQEVYEKQSPTVFAESAAVSARMQ</sequence>
<dbReference type="PANTHER" id="PTHR45947">
    <property type="entry name" value="SULFOQUINOVOSYL TRANSFERASE SQD2"/>
    <property type="match status" value="1"/>
</dbReference>
<feature type="domain" description="Glycosyl transferase family 1" evidence="1">
    <location>
        <begin position="199"/>
        <end position="340"/>
    </location>
</feature>
<evidence type="ECO:0000259" key="2">
    <source>
        <dbReference type="Pfam" id="PF13439"/>
    </source>
</evidence>
<accession>A0A2M7H3I5</accession>
<dbReference type="EMBL" id="PFGC01000041">
    <property type="protein sequence ID" value="PIW36783.1"/>
    <property type="molecule type" value="Genomic_DNA"/>
</dbReference>
<name>A0A2M7H3I5_9BACT</name>
<protein>
    <submittedName>
        <fullName evidence="3">Glycosyl transferase family 1</fullName>
    </submittedName>
</protein>